<evidence type="ECO:0000313" key="6">
    <source>
        <dbReference type="EMBL" id="MFB9376228.1"/>
    </source>
</evidence>
<organism evidence="6 7">
    <name type="scientific">Kineococcus gynurae</name>
    <dbReference type="NCBI Taxonomy" id="452979"/>
    <lineage>
        <taxon>Bacteria</taxon>
        <taxon>Bacillati</taxon>
        <taxon>Actinomycetota</taxon>
        <taxon>Actinomycetes</taxon>
        <taxon>Kineosporiales</taxon>
        <taxon>Kineosporiaceae</taxon>
        <taxon>Kineococcus</taxon>
    </lineage>
</organism>
<dbReference type="InterPro" id="IPR036388">
    <property type="entry name" value="WH-like_DNA-bd_sf"/>
</dbReference>
<proteinExistence type="inferred from homology"/>
<comment type="caution">
    <text evidence="6">The sequence shown here is derived from an EMBL/GenBank/DDBJ whole genome shotgun (WGS) entry which is preliminary data.</text>
</comment>
<dbReference type="Gene3D" id="1.10.10.10">
    <property type="entry name" value="Winged helix-like DNA-binding domain superfamily/Winged helix DNA-binding domain"/>
    <property type="match status" value="1"/>
</dbReference>
<dbReference type="InterPro" id="IPR005119">
    <property type="entry name" value="LysR_subst-bd"/>
</dbReference>
<dbReference type="SUPFAM" id="SSF53850">
    <property type="entry name" value="Periplasmic binding protein-like II"/>
    <property type="match status" value="1"/>
</dbReference>
<dbReference type="PANTHER" id="PTHR30346">
    <property type="entry name" value="TRANSCRIPTIONAL DUAL REGULATOR HCAR-RELATED"/>
    <property type="match status" value="1"/>
</dbReference>
<evidence type="ECO:0000313" key="7">
    <source>
        <dbReference type="Proteomes" id="UP001589748"/>
    </source>
</evidence>
<dbReference type="InterPro" id="IPR000847">
    <property type="entry name" value="LysR_HTH_N"/>
</dbReference>
<dbReference type="PANTHER" id="PTHR30346:SF29">
    <property type="entry name" value="LYSR SUBSTRATE-BINDING"/>
    <property type="match status" value="1"/>
</dbReference>
<protein>
    <submittedName>
        <fullName evidence="6">LysR substrate-binding domain-containing protein</fullName>
    </submittedName>
</protein>
<dbReference type="RefSeq" id="WP_380138653.1">
    <property type="nucleotide sequence ID" value="NZ_JBHLUI010000009.1"/>
</dbReference>
<dbReference type="EMBL" id="JBHMDM010000003">
    <property type="protein sequence ID" value="MFB9376228.1"/>
    <property type="molecule type" value="Genomic_DNA"/>
</dbReference>
<dbReference type="SUPFAM" id="SSF46785">
    <property type="entry name" value="Winged helix' DNA-binding domain"/>
    <property type="match status" value="1"/>
</dbReference>
<accession>A0ABV5LQ64</accession>
<evidence type="ECO:0000256" key="2">
    <source>
        <dbReference type="ARBA" id="ARBA00023015"/>
    </source>
</evidence>
<keyword evidence="3" id="KW-0238">DNA-binding</keyword>
<dbReference type="Pfam" id="PF00126">
    <property type="entry name" value="HTH_1"/>
    <property type="match status" value="1"/>
</dbReference>
<dbReference type="InterPro" id="IPR036390">
    <property type="entry name" value="WH_DNA-bd_sf"/>
</dbReference>
<name>A0ABV5LQ64_9ACTN</name>
<evidence type="ECO:0000256" key="3">
    <source>
        <dbReference type="ARBA" id="ARBA00023125"/>
    </source>
</evidence>
<sequence>MLDVHRLRLLRELSRRGTLAAVAKALSYSPSAVSQQLALLEAEAGVALLEKVGRGVRLTAQGRLLVDHADAVLQRLEQAEADLAASVDEVAGTVRVASFQSVLLAVVPVALDHLRAAHPRLRLEITQAEPEESFAALLAHDVDLVLGEQYPGMSAAPAPGVAEEDLTYDEMRLALPAEGPWTVPAGWGRTADLTGLAAAPWVMDPVAAVPGRWLRDLCRDAGFEPDVRFETPDLVLHAHLVETGHALAVLPDLLWTWGRPRVRLVRLPGRPARRLYTGVRRGSVAHPAVLAIREALRVGVATAAERRLL</sequence>
<dbReference type="Gene3D" id="3.40.190.10">
    <property type="entry name" value="Periplasmic binding protein-like II"/>
    <property type="match status" value="2"/>
</dbReference>
<evidence type="ECO:0000259" key="5">
    <source>
        <dbReference type="PROSITE" id="PS50931"/>
    </source>
</evidence>
<comment type="similarity">
    <text evidence="1">Belongs to the LysR transcriptional regulatory family.</text>
</comment>
<feature type="domain" description="HTH lysR-type" evidence="5">
    <location>
        <begin position="2"/>
        <end position="59"/>
    </location>
</feature>
<dbReference type="PROSITE" id="PS50931">
    <property type="entry name" value="HTH_LYSR"/>
    <property type="match status" value="1"/>
</dbReference>
<reference evidence="6 7" key="1">
    <citation type="submission" date="2024-09" db="EMBL/GenBank/DDBJ databases">
        <authorList>
            <person name="Sun Q."/>
            <person name="Mori K."/>
        </authorList>
    </citation>
    <scope>NUCLEOTIDE SEQUENCE [LARGE SCALE GENOMIC DNA]</scope>
    <source>
        <strain evidence="6 7">TISTR 1856</strain>
    </source>
</reference>
<dbReference type="Pfam" id="PF03466">
    <property type="entry name" value="LysR_substrate"/>
    <property type="match status" value="1"/>
</dbReference>
<evidence type="ECO:0000256" key="1">
    <source>
        <dbReference type="ARBA" id="ARBA00009437"/>
    </source>
</evidence>
<evidence type="ECO:0000256" key="4">
    <source>
        <dbReference type="ARBA" id="ARBA00023163"/>
    </source>
</evidence>
<gene>
    <name evidence="6" type="ORF">ACFFVI_04525</name>
</gene>
<keyword evidence="4" id="KW-0804">Transcription</keyword>
<dbReference type="Proteomes" id="UP001589748">
    <property type="component" value="Unassembled WGS sequence"/>
</dbReference>
<keyword evidence="2" id="KW-0805">Transcription regulation</keyword>
<keyword evidence="7" id="KW-1185">Reference proteome</keyword>